<keyword evidence="2" id="KW-1133">Transmembrane helix</keyword>
<feature type="transmembrane region" description="Helical" evidence="2">
    <location>
        <begin position="284"/>
        <end position="302"/>
    </location>
</feature>
<accession>A0AAD5SX76</accession>
<feature type="transmembrane region" description="Helical" evidence="2">
    <location>
        <begin position="155"/>
        <end position="176"/>
    </location>
</feature>
<dbReference type="InterPro" id="IPR012171">
    <property type="entry name" value="Fatty_acid_desaturase"/>
</dbReference>
<feature type="transmembrane region" description="Helical" evidence="2">
    <location>
        <begin position="122"/>
        <end position="143"/>
    </location>
</feature>
<dbReference type="SUPFAM" id="SSF53474">
    <property type="entry name" value="alpha/beta-Hydrolases"/>
    <property type="match status" value="1"/>
</dbReference>
<evidence type="ECO:0000259" key="4">
    <source>
        <dbReference type="Pfam" id="PF04083"/>
    </source>
</evidence>
<name>A0AAD5SX76_9FUNG</name>
<organism evidence="5 6">
    <name type="scientific">Physocladia obscura</name>
    <dbReference type="NCBI Taxonomy" id="109957"/>
    <lineage>
        <taxon>Eukaryota</taxon>
        <taxon>Fungi</taxon>
        <taxon>Fungi incertae sedis</taxon>
        <taxon>Chytridiomycota</taxon>
        <taxon>Chytridiomycota incertae sedis</taxon>
        <taxon>Chytridiomycetes</taxon>
        <taxon>Chytridiales</taxon>
        <taxon>Chytriomycetaceae</taxon>
        <taxon>Physocladia</taxon>
    </lineage>
</organism>
<dbReference type="InterPro" id="IPR029058">
    <property type="entry name" value="AB_hydrolase_fold"/>
</dbReference>
<gene>
    <name evidence="5" type="ORF">HK100_002337</name>
</gene>
<dbReference type="Pfam" id="PF04083">
    <property type="entry name" value="Abhydro_lipase"/>
    <property type="match status" value="1"/>
</dbReference>
<keyword evidence="6" id="KW-1185">Reference proteome</keyword>
<dbReference type="AlphaFoldDB" id="A0AAD5SX76"/>
<dbReference type="Proteomes" id="UP001211907">
    <property type="component" value="Unassembled WGS sequence"/>
</dbReference>
<dbReference type="GO" id="GO:0006629">
    <property type="term" value="P:lipid metabolic process"/>
    <property type="evidence" value="ECO:0007669"/>
    <property type="project" value="InterPro"/>
</dbReference>
<feature type="compositionally biased region" description="Low complexity" evidence="1">
    <location>
        <begin position="35"/>
        <end position="44"/>
    </location>
</feature>
<comment type="caution">
    <text evidence="5">The sequence shown here is derived from an EMBL/GenBank/DDBJ whole genome shotgun (WGS) entry which is preliminary data.</text>
</comment>
<dbReference type="Pfam" id="PF00487">
    <property type="entry name" value="FA_desaturase"/>
    <property type="match status" value="1"/>
</dbReference>
<reference evidence="5" key="1">
    <citation type="submission" date="2020-05" db="EMBL/GenBank/DDBJ databases">
        <title>Phylogenomic resolution of chytrid fungi.</title>
        <authorList>
            <person name="Stajich J.E."/>
            <person name="Amses K."/>
            <person name="Simmons R."/>
            <person name="Seto K."/>
            <person name="Myers J."/>
            <person name="Bonds A."/>
            <person name="Quandt C.A."/>
            <person name="Barry K."/>
            <person name="Liu P."/>
            <person name="Grigoriev I."/>
            <person name="Longcore J.E."/>
            <person name="James T.Y."/>
        </authorList>
    </citation>
    <scope>NUCLEOTIDE SEQUENCE</scope>
    <source>
        <strain evidence="5">JEL0513</strain>
    </source>
</reference>
<sequence>MAPEAITTTTTVQYHQEERLRQRHVNGSTIKNKKSSNNAADNSVAWRSSRHPLTTSAAYAKQFEHAPFTLKELRDAVPAWCFKHNTLLSLAYVAFDVAMAAGLFALATNIDSVFGGSPVARFSAWMVYAAVQGWVCTGIWVLAHECGHGGFSANTTLNHVVGWVLHSALLVPYFSWKISHSKHHKNCGNLDKDQVFIPDKRSDREERVRPAGVTPLVEHGQEEEEEGDIFESPPIVDLLRIVRQQLFGWPSYIIANVSGQKYSTYTSHFHPSSQIFDSHHHRQVILSDIGIAIMLLVLGFLVHKFSFLAVAKYYLLPYLWVNHWLVMVTFLQHTDVRLPHYRGDDWTFLRGALCTVDRDFGFLNFFFHHMWGLTDTHVVHHLFSQMPFYNAQVATAAVKEKLGKFYLYDDSPIFLSLWRSYRSCQFVEDEGGVVGETKPEPIDRALAIKIAKMKSTKDIIIEHQFPCEEHSAHVFDGTIIRLFRIPNGRYAGTRYVSDVNNPSPPAVLLWHGLGLNSACWVCSPSKNPQHDNLAFLLADSGFDVWLVDGRGSNPMEHSTAAKYPWTFSLDDIARLDVPAVVDFVLNRTGRASLALIGFSQGSTSAFAALALSEELNKKIH</sequence>
<evidence type="ECO:0000313" key="6">
    <source>
        <dbReference type="Proteomes" id="UP001211907"/>
    </source>
</evidence>
<evidence type="ECO:0008006" key="7">
    <source>
        <dbReference type="Google" id="ProtNLM"/>
    </source>
</evidence>
<evidence type="ECO:0000259" key="3">
    <source>
        <dbReference type="Pfam" id="PF00487"/>
    </source>
</evidence>
<feature type="domain" description="Fatty acid desaturase" evidence="3">
    <location>
        <begin position="124"/>
        <end position="408"/>
    </location>
</feature>
<feature type="transmembrane region" description="Helical" evidence="2">
    <location>
        <begin position="90"/>
        <end position="110"/>
    </location>
</feature>
<dbReference type="CDD" id="cd03507">
    <property type="entry name" value="Delta12-FADS-like"/>
    <property type="match status" value="1"/>
</dbReference>
<evidence type="ECO:0000256" key="2">
    <source>
        <dbReference type="SAM" id="Phobius"/>
    </source>
</evidence>
<dbReference type="GO" id="GO:0016491">
    <property type="term" value="F:oxidoreductase activity"/>
    <property type="evidence" value="ECO:0007669"/>
    <property type="project" value="InterPro"/>
</dbReference>
<dbReference type="InterPro" id="IPR005804">
    <property type="entry name" value="FA_desaturase_dom"/>
</dbReference>
<protein>
    <recommendedName>
        <fullName evidence="7">Fatty acid desaturase domain-containing protein</fullName>
    </recommendedName>
</protein>
<dbReference type="PANTHER" id="PTHR32100">
    <property type="entry name" value="OMEGA-6 FATTY ACID DESATURASE, CHLOROPLASTIC"/>
    <property type="match status" value="1"/>
</dbReference>
<keyword evidence="2" id="KW-0472">Membrane</keyword>
<proteinExistence type="predicted"/>
<dbReference type="EMBL" id="JADGJH010001541">
    <property type="protein sequence ID" value="KAJ3112446.1"/>
    <property type="molecule type" value="Genomic_DNA"/>
</dbReference>
<feature type="non-terminal residue" evidence="5">
    <location>
        <position position="1"/>
    </location>
</feature>
<feature type="domain" description="Partial AB-hydrolase lipase" evidence="4">
    <location>
        <begin position="457"/>
        <end position="523"/>
    </location>
</feature>
<evidence type="ECO:0000313" key="5">
    <source>
        <dbReference type="EMBL" id="KAJ3112446.1"/>
    </source>
</evidence>
<evidence type="ECO:0000256" key="1">
    <source>
        <dbReference type="SAM" id="MobiDB-lite"/>
    </source>
</evidence>
<dbReference type="Gene3D" id="3.40.50.1820">
    <property type="entry name" value="alpha/beta hydrolase"/>
    <property type="match status" value="1"/>
</dbReference>
<dbReference type="InterPro" id="IPR006693">
    <property type="entry name" value="AB_hydrolase_lipase"/>
</dbReference>
<keyword evidence="2" id="KW-0812">Transmembrane</keyword>
<feature type="region of interest" description="Disordered" evidence="1">
    <location>
        <begin position="22"/>
        <end position="44"/>
    </location>
</feature>